<dbReference type="Gene3D" id="2.150.10.10">
    <property type="entry name" value="Serralysin-like metalloprotease, C-terminal"/>
    <property type="match status" value="1"/>
</dbReference>
<gene>
    <name evidence="2" type="ORF">Q4481_02230</name>
</gene>
<dbReference type="PRINTS" id="PR00313">
    <property type="entry name" value="CABNDNGRPT"/>
</dbReference>
<organism evidence="2 3">
    <name type="scientific">Rhizobium alvei</name>
    <dbReference type="NCBI Taxonomy" id="1132659"/>
    <lineage>
        <taxon>Bacteria</taxon>
        <taxon>Pseudomonadati</taxon>
        <taxon>Pseudomonadota</taxon>
        <taxon>Alphaproteobacteria</taxon>
        <taxon>Hyphomicrobiales</taxon>
        <taxon>Rhizobiaceae</taxon>
        <taxon>Rhizobium/Agrobacterium group</taxon>
        <taxon>Rhizobium</taxon>
    </lineage>
</organism>
<accession>A0ABT8YHM3</accession>
<evidence type="ECO:0000313" key="3">
    <source>
        <dbReference type="Proteomes" id="UP001174932"/>
    </source>
</evidence>
<proteinExistence type="predicted"/>
<dbReference type="PROSITE" id="PS00330">
    <property type="entry name" value="HEMOLYSIN_CALCIUM"/>
    <property type="match status" value="1"/>
</dbReference>
<name>A0ABT8YHM3_9HYPH</name>
<reference evidence="2" key="2">
    <citation type="submission" date="2023-07" db="EMBL/GenBank/DDBJ databases">
        <authorList>
            <person name="Shen H."/>
        </authorList>
    </citation>
    <scope>NUCLEOTIDE SEQUENCE</scope>
    <source>
        <strain evidence="2">TNR-22</strain>
    </source>
</reference>
<dbReference type="InterPro" id="IPR001343">
    <property type="entry name" value="Hemolysn_Ca-bd"/>
</dbReference>
<dbReference type="EMBL" id="JAUOZU010000001">
    <property type="protein sequence ID" value="MDO6962755.1"/>
    <property type="molecule type" value="Genomic_DNA"/>
</dbReference>
<protein>
    <recommendedName>
        <fullName evidence="4">Calcium-binding protein</fullName>
    </recommendedName>
</protein>
<evidence type="ECO:0000313" key="2">
    <source>
        <dbReference type="EMBL" id="MDO6962755.1"/>
    </source>
</evidence>
<reference evidence="2" key="1">
    <citation type="journal article" date="2015" name="Int. J. Syst. Evol. Microbiol.">
        <title>Rhizobium alvei sp. nov., isolated from a freshwater river.</title>
        <authorList>
            <person name="Sheu S.Y."/>
            <person name="Huang H.W."/>
            <person name="Young C.C."/>
            <person name="Chen W.M."/>
        </authorList>
    </citation>
    <scope>NUCLEOTIDE SEQUENCE</scope>
    <source>
        <strain evidence="2">TNR-22</strain>
    </source>
</reference>
<dbReference type="SUPFAM" id="SSF51120">
    <property type="entry name" value="beta-Roll"/>
    <property type="match status" value="1"/>
</dbReference>
<comment type="caution">
    <text evidence="2">The sequence shown here is derived from an EMBL/GenBank/DDBJ whole genome shotgun (WGS) entry which is preliminary data.</text>
</comment>
<dbReference type="Proteomes" id="UP001174932">
    <property type="component" value="Unassembled WGS sequence"/>
</dbReference>
<dbReference type="RefSeq" id="WP_304374631.1">
    <property type="nucleotide sequence ID" value="NZ_JAUOZU010000001.1"/>
</dbReference>
<dbReference type="Pfam" id="PF00353">
    <property type="entry name" value="HemolysinCabind"/>
    <property type="match status" value="1"/>
</dbReference>
<dbReference type="InterPro" id="IPR011049">
    <property type="entry name" value="Serralysin-like_metalloprot_C"/>
</dbReference>
<evidence type="ECO:0008006" key="4">
    <source>
        <dbReference type="Google" id="ProtNLM"/>
    </source>
</evidence>
<dbReference type="InterPro" id="IPR018511">
    <property type="entry name" value="Hemolysin-typ_Ca-bd_CS"/>
</dbReference>
<sequence>MANYFIGNRSAEFQANTANTRYILRSDEKVDGVDYGITLSGTLTGRSFLINGYVEGAKAAIMGGQYNAPVEACSFEIGETGYVRSEKGTALVAYGESHQIHNAGVISGQTGIIANDAATIENEGQITATGVGINGRPDVNVTNDGFIAGIHGIYLTGDAAEGAVIVNRGVIAGQYSAMYLTNAGDRVTNSGNLLGDVWLSGGNDTFVFKGGKHSGLVDGGVGNDTFVISATGTTLRESFGGGDDTVRSAISWTLADNFEDLVLVGKKNNRAVGNDQDNEITGNGGNNLLKGEGGADTIAGNRGSDKISGGEAADLFEFATGHGHDVILDFENDLDKLDLSGWKAITGINDLKSHHLEVLDDGVKIHAGDDWIILRGVTKGELDAGDFLFG</sequence>
<keyword evidence="3" id="KW-1185">Reference proteome</keyword>
<evidence type="ECO:0000256" key="1">
    <source>
        <dbReference type="SAM" id="MobiDB-lite"/>
    </source>
</evidence>
<feature type="region of interest" description="Disordered" evidence="1">
    <location>
        <begin position="274"/>
        <end position="295"/>
    </location>
</feature>